<name>A0AAF0TB79_SOLVR</name>
<dbReference type="GO" id="GO:0006405">
    <property type="term" value="P:RNA export from nucleus"/>
    <property type="evidence" value="ECO:0007669"/>
    <property type="project" value="TreeGrafter"/>
</dbReference>
<proteinExistence type="predicted"/>
<dbReference type="InterPro" id="IPR016024">
    <property type="entry name" value="ARM-type_fold"/>
</dbReference>
<feature type="domain" description="Exportin-5 C-terminal" evidence="2">
    <location>
        <begin position="703"/>
        <end position="1245"/>
    </location>
</feature>
<organism evidence="3 4">
    <name type="scientific">Solanum verrucosum</name>
    <dbReference type="NCBI Taxonomy" id="315347"/>
    <lineage>
        <taxon>Eukaryota</taxon>
        <taxon>Viridiplantae</taxon>
        <taxon>Streptophyta</taxon>
        <taxon>Embryophyta</taxon>
        <taxon>Tracheophyta</taxon>
        <taxon>Spermatophyta</taxon>
        <taxon>Magnoliopsida</taxon>
        <taxon>eudicotyledons</taxon>
        <taxon>Gunneridae</taxon>
        <taxon>Pentapetalae</taxon>
        <taxon>asterids</taxon>
        <taxon>lamiids</taxon>
        <taxon>Solanales</taxon>
        <taxon>Solanaceae</taxon>
        <taxon>Solanoideae</taxon>
        <taxon>Solaneae</taxon>
        <taxon>Solanum</taxon>
    </lineage>
</organism>
<evidence type="ECO:0000259" key="2">
    <source>
        <dbReference type="Pfam" id="PF19273"/>
    </source>
</evidence>
<dbReference type="GO" id="GO:0006611">
    <property type="term" value="P:protein export from nucleus"/>
    <property type="evidence" value="ECO:0007669"/>
    <property type="project" value="InterPro"/>
</dbReference>
<keyword evidence="4" id="KW-1185">Reference proteome</keyword>
<dbReference type="EMBL" id="CP133612">
    <property type="protein sequence ID" value="WMV11844.1"/>
    <property type="molecule type" value="Genomic_DNA"/>
</dbReference>
<dbReference type="GO" id="GO:0005634">
    <property type="term" value="C:nucleus"/>
    <property type="evidence" value="ECO:0007669"/>
    <property type="project" value="TreeGrafter"/>
</dbReference>
<evidence type="ECO:0008006" key="5">
    <source>
        <dbReference type="Google" id="ProtNLM"/>
    </source>
</evidence>
<dbReference type="GO" id="GO:0005737">
    <property type="term" value="C:cytoplasm"/>
    <property type="evidence" value="ECO:0007669"/>
    <property type="project" value="TreeGrafter"/>
</dbReference>
<feature type="domain" description="Exportin-5 C-terminal" evidence="2">
    <location>
        <begin position="512"/>
        <end position="694"/>
    </location>
</feature>
<dbReference type="GO" id="GO:0003723">
    <property type="term" value="F:RNA binding"/>
    <property type="evidence" value="ECO:0007669"/>
    <property type="project" value="TreeGrafter"/>
</dbReference>
<dbReference type="AlphaFoldDB" id="A0AAF0TB79"/>
<dbReference type="InterPro" id="IPR013598">
    <property type="entry name" value="Exportin-1/Importin-b-like"/>
</dbReference>
<dbReference type="PANTHER" id="PTHR11223:SF3">
    <property type="entry name" value="EXPORTIN-5"/>
    <property type="match status" value="1"/>
</dbReference>
<dbReference type="InterPro" id="IPR011989">
    <property type="entry name" value="ARM-like"/>
</dbReference>
<dbReference type="InterPro" id="IPR045478">
    <property type="entry name" value="Exportin-5_C"/>
</dbReference>
<evidence type="ECO:0000259" key="1">
    <source>
        <dbReference type="Pfam" id="PF08389"/>
    </source>
</evidence>
<dbReference type="Pfam" id="PF19273">
    <property type="entry name" value="Exportin-5"/>
    <property type="match status" value="3"/>
</dbReference>
<protein>
    <recommendedName>
        <fullName evidence="5">Protein HASTY 1</fullName>
    </recommendedName>
</protein>
<evidence type="ECO:0000313" key="4">
    <source>
        <dbReference type="Proteomes" id="UP001234989"/>
    </source>
</evidence>
<dbReference type="Gene3D" id="1.25.10.10">
    <property type="entry name" value="Leucine-rich Repeat Variant"/>
    <property type="match status" value="3"/>
</dbReference>
<dbReference type="PANTHER" id="PTHR11223">
    <property type="entry name" value="EXPORTIN 1/5"/>
    <property type="match status" value="1"/>
</dbReference>
<sequence>MEENGVSSNVARAIVAALDWSSSPDDRKAAYAYLESLHPIGGGVRVYFLEEKIKAGDVRVLASTSFILVRKEWSSEIRLQAYKMLQHLVRLRWDDLNPDERRNFASVAVDLMSEITNSSEEWALKSQTSALVAEIARREGLSLWQELFPSLVSLSNKGPAQAELVSMMLRWLPEDITVHNEDLEGDRRRLLLRGLTDSLPEIFPLLYSLLERHFGAALTEAGRQQLEVARQHAAAVTATLNAVNAYAEWAPLPDLAKYGIIHGCGILLSSPDFRLHACEFFKLVSLRKRPTDAAVEFDSAMSNIFQILMKVSGDFLQKSDSGAVIDENEFEFAEYICESMVALGSSNLQCIAADNSVLSFYLQQMLRFFKHHKLALHYQSLLFWLTLMRDLLSKPKIVGSGENSASNLAVGSGQDTEKNKILAFVNDDICSSILDVSFQRLLKKEKINPGTSLSVGTLELWSDDFEGKGDFGQYRSRLHFKSELDNARTYIRVVKELGKERRQQEPKEVVELELIRFVAAAKPMVAAAKVCERSMTIIKSLFLAPYPAQELVILESMQLALENVVNSVFDGSSETVRSSSEVQQSLCRMFEGLLQQLLPLKWTEPALVEVLGHYLDALGPFLKYNPDVVGSVVNKLFELLTSQPFVVKDPATSASRHARLQICTSFIRIAKAADQSLLPHMKFMKIVAHPVENESVGVCLVALESDCALSLAFQGIADTMALLQKEGRLLRGEHNLLGEAFLIMASAAGVQQQLEVLAWLLEPLSKQWTQLDWQDAYLSDLTGLIRLCADTPFMWSIFHTVTFFEKALKRSGLRKGNISVQTIPTSDNLHPMASHVSWMLPPLLKLLRAIHSLWSPAVCQALPGEIKAAMAMSDVERASLFGGGNVKLPKGTLSFTDGSPFDMSREAYAEPNEADIRNWLKGIRDSGYNVLGLSATIGDPLFKCLDSQSVTLALMENIQHMEFRHLRLLVHLVLIPLIKNCPSDMREAWLEKLLHPLLIHSQQALSYSWSSLLQEGRAKVPDLHGIVNGSDLKVEVMEEKLLRDLTRETCSILSVFTSPTLNAGLPSLEPSGHVSRVDELSLKDLAAFATSSMVGFVLMHKSIALPALQISLEALRWTDGEAVTKVSSFCGAVILLAISTTNMELRDFVCKDLFPATIQALALESNAFISADLVALCREIFIYLADKHPAPRQILLSLPCITSQDLLAFEEALTKTASPKEQKQHMKSFLLLATGNKLKALAAQKSVNVITNVSTKPRNVTPALESKTDEGDAIGLAGIV</sequence>
<reference evidence="3" key="1">
    <citation type="submission" date="2023-08" db="EMBL/GenBank/DDBJ databases">
        <title>A de novo genome assembly of Solanum verrucosum Schlechtendal, a Mexican diploid species geographically isolated from the other diploid A-genome species in potato relatives.</title>
        <authorList>
            <person name="Hosaka K."/>
        </authorList>
    </citation>
    <scope>NUCLEOTIDE SEQUENCE</scope>
    <source>
        <tissue evidence="3">Young leaves</tissue>
    </source>
</reference>
<dbReference type="SUPFAM" id="SSF48371">
    <property type="entry name" value="ARM repeat"/>
    <property type="match status" value="1"/>
</dbReference>
<accession>A0AAF0TB79</accession>
<dbReference type="InterPro" id="IPR045065">
    <property type="entry name" value="XPO1/5"/>
</dbReference>
<dbReference type="GO" id="GO:0005049">
    <property type="term" value="F:nuclear export signal receptor activity"/>
    <property type="evidence" value="ECO:0007669"/>
    <property type="project" value="InterPro"/>
</dbReference>
<dbReference type="Pfam" id="PF08389">
    <property type="entry name" value="Xpo1"/>
    <property type="match status" value="1"/>
</dbReference>
<feature type="domain" description="Exportin-1/Importin-beta-like" evidence="1">
    <location>
        <begin position="122"/>
        <end position="280"/>
    </location>
</feature>
<dbReference type="Proteomes" id="UP001234989">
    <property type="component" value="Chromosome 1"/>
</dbReference>
<dbReference type="GO" id="GO:0042565">
    <property type="term" value="C:RNA nuclear export complex"/>
    <property type="evidence" value="ECO:0007669"/>
    <property type="project" value="TreeGrafter"/>
</dbReference>
<gene>
    <name evidence="3" type="ORF">MTR67_005229</name>
</gene>
<evidence type="ECO:0000313" key="3">
    <source>
        <dbReference type="EMBL" id="WMV11844.1"/>
    </source>
</evidence>
<feature type="domain" description="Exportin-5 C-terminal" evidence="2">
    <location>
        <begin position="327"/>
        <end position="478"/>
    </location>
</feature>